<dbReference type="PANTHER" id="PTHR47566:SF1">
    <property type="entry name" value="PROTEIN NUD1"/>
    <property type="match status" value="1"/>
</dbReference>
<dbReference type="InterPro" id="IPR052574">
    <property type="entry name" value="CDIRP"/>
</dbReference>
<sequence>MRKKVINSFLAALIIAGASSISAFATTDNGSVVIGTKSFDLAYANDTKNSTEITNAIVEGGEIYVKDFSGSWIDNKTGLTVNERIVPGEDGSQVSTLVVESVTAINDTKKVGDVYKLPTTITATLSDGTTKELSVTWDKVASTTVAGNYIFKGTLTMVDGVINSSNVIVSATLNITNSNVISDTDITSKFTDDNFKRYVYSLIGKSYWDDPILYSDVKNIKKIDLCSDLFDSNESSLNGIEYFTELTYLDCTKKSIKTLDLSKNTALTMLRCSYSNLTTLDLSKNIKLTDLDCSYTKLKTLDLSKNTALSWLDCSQNQLTTLDLSKNIKLSLLNCYDNKLKALDLSKNIKLYWLACNMNNIKTLDLRKNTALTMLDCAGNELTSLIATKNIDSSNYSIQYINSTHTTAIYNFVITIIK</sequence>
<dbReference type="Proteomes" id="UP000531659">
    <property type="component" value="Unassembled WGS sequence"/>
</dbReference>
<evidence type="ECO:0000256" key="2">
    <source>
        <dbReference type="ARBA" id="ARBA00022737"/>
    </source>
</evidence>
<keyword evidence="2" id="KW-0677">Repeat</keyword>
<dbReference type="EMBL" id="JABEYB010000008">
    <property type="protein sequence ID" value="NNU76548.1"/>
    <property type="molecule type" value="Genomic_DNA"/>
</dbReference>
<dbReference type="InterPro" id="IPR011081">
    <property type="entry name" value="Big_4"/>
</dbReference>
<keyword evidence="3" id="KW-0732">Signal</keyword>
<gene>
    <name evidence="5" type="ORF">HLQ16_11455</name>
</gene>
<name>A0A7Y3SX08_9CLOT</name>
<keyword evidence="1" id="KW-0433">Leucine-rich repeat</keyword>
<reference evidence="5 6" key="1">
    <citation type="submission" date="2020-05" db="EMBL/GenBank/DDBJ databases">
        <title>Complete genome of Clostridium estertheticum subspecies estertheticum, isolated from Vacuum packed lamb meat from New Zealand imported to Switzerland.</title>
        <authorList>
            <person name="Wambui J."/>
            <person name="Stevens M.J.A."/>
            <person name="Stephan R."/>
        </authorList>
    </citation>
    <scope>NUCLEOTIDE SEQUENCE [LARGE SCALE GENOMIC DNA]</scope>
    <source>
        <strain evidence="5 6">CEST001</strain>
    </source>
</reference>
<evidence type="ECO:0000313" key="5">
    <source>
        <dbReference type="EMBL" id="NNU76548.1"/>
    </source>
</evidence>
<comment type="caution">
    <text evidence="5">The sequence shown here is derived from an EMBL/GenBank/DDBJ whole genome shotgun (WGS) entry which is preliminary data.</text>
</comment>
<evidence type="ECO:0000256" key="3">
    <source>
        <dbReference type="SAM" id="SignalP"/>
    </source>
</evidence>
<accession>A0A7Y3SX08</accession>
<proteinExistence type="predicted"/>
<evidence type="ECO:0000259" key="4">
    <source>
        <dbReference type="Pfam" id="PF07532"/>
    </source>
</evidence>
<dbReference type="Gene3D" id="3.80.10.10">
    <property type="entry name" value="Ribonuclease Inhibitor"/>
    <property type="match status" value="1"/>
</dbReference>
<feature type="signal peptide" evidence="3">
    <location>
        <begin position="1"/>
        <end position="25"/>
    </location>
</feature>
<evidence type="ECO:0000313" key="6">
    <source>
        <dbReference type="Proteomes" id="UP000531659"/>
    </source>
</evidence>
<protein>
    <recommendedName>
        <fullName evidence="4">Bacterial Ig-like domain-containing protein</fullName>
    </recommendedName>
</protein>
<dbReference type="RefSeq" id="WP_171297220.1">
    <property type="nucleotide sequence ID" value="NZ_CP087102.1"/>
</dbReference>
<dbReference type="GO" id="GO:0035591">
    <property type="term" value="F:signaling adaptor activity"/>
    <property type="evidence" value="ECO:0007669"/>
    <property type="project" value="TreeGrafter"/>
</dbReference>
<feature type="domain" description="Bacterial Ig-like" evidence="4">
    <location>
        <begin position="104"/>
        <end position="155"/>
    </location>
</feature>
<feature type="chain" id="PRO_5031281397" description="Bacterial Ig-like domain-containing protein" evidence="3">
    <location>
        <begin position="26"/>
        <end position="418"/>
    </location>
</feature>
<evidence type="ECO:0000256" key="1">
    <source>
        <dbReference type="ARBA" id="ARBA00022614"/>
    </source>
</evidence>
<dbReference type="SUPFAM" id="SSF52058">
    <property type="entry name" value="L domain-like"/>
    <property type="match status" value="1"/>
</dbReference>
<dbReference type="AlphaFoldDB" id="A0A7Y3SX08"/>
<dbReference type="PANTHER" id="PTHR47566">
    <property type="match status" value="1"/>
</dbReference>
<dbReference type="InterPro" id="IPR032675">
    <property type="entry name" value="LRR_dom_sf"/>
</dbReference>
<organism evidence="5 6">
    <name type="scientific">Clostridium estertheticum</name>
    <dbReference type="NCBI Taxonomy" id="238834"/>
    <lineage>
        <taxon>Bacteria</taxon>
        <taxon>Bacillati</taxon>
        <taxon>Bacillota</taxon>
        <taxon>Clostridia</taxon>
        <taxon>Eubacteriales</taxon>
        <taxon>Clostridiaceae</taxon>
        <taxon>Clostridium</taxon>
    </lineage>
</organism>
<dbReference type="Pfam" id="PF07532">
    <property type="entry name" value="Big_4"/>
    <property type="match status" value="1"/>
</dbReference>